<dbReference type="AlphaFoldDB" id="A0A2N5JAM5"/>
<evidence type="ECO:0000259" key="2">
    <source>
        <dbReference type="Pfam" id="PF13309"/>
    </source>
</evidence>
<dbReference type="InterPro" id="IPR013559">
    <property type="entry name" value="YheO"/>
</dbReference>
<dbReference type="Pfam" id="PF08348">
    <property type="entry name" value="PAS_6"/>
    <property type="match status" value="1"/>
</dbReference>
<dbReference type="InterPro" id="IPR039445">
    <property type="entry name" value="DauR-like_HTH"/>
</dbReference>
<organism evidence="3 4">
    <name type="scientific">Bifidobacterium margollesii</name>
    <dbReference type="NCBI Taxonomy" id="2020964"/>
    <lineage>
        <taxon>Bacteria</taxon>
        <taxon>Bacillati</taxon>
        <taxon>Actinomycetota</taxon>
        <taxon>Actinomycetes</taxon>
        <taxon>Bifidobacteriales</taxon>
        <taxon>Bifidobacteriaceae</taxon>
        <taxon>Bifidobacterium</taxon>
    </lineage>
</organism>
<proteinExistence type="predicted"/>
<feature type="domain" description="YheO-like" evidence="1">
    <location>
        <begin position="29"/>
        <end position="134"/>
    </location>
</feature>
<comment type="caution">
    <text evidence="3">The sequence shown here is derived from an EMBL/GenBank/DDBJ whole genome shotgun (WGS) entry which is preliminary data.</text>
</comment>
<keyword evidence="4" id="KW-1185">Reference proteome</keyword>
<sequence>MSDIQQSEESGQSHVDMTIAKEHEAIFNALKQLADPLSKVMPQTEVAIHDLSKLPNSIVAISGNVTGREEGSPATDMLLTEAANGRVRTQMNYHTKLPDGRELRSTTIAIPDSNGDVFATLCINSEVSVWHQLSDIAEMMMGEAPETQPKENFVQNVNELADIILDKAIASQNVPVELMKKEHKLKALQIARDNGIFLLRDAADTIAEHLHVSRFTIYNYLKELDESEESQDPPAP</sequence>
<dbReference type="Pfam" id="PF13309">
    <property type="entry name" value="HTH_22"/>
    <property type="match status" value="1"/>
</dbReference>
<gene>
    <name evidence="3" type="ORF">Uis1B_0903</name>
</gene>
<evidence type="ECO:0000313" key="4">
    <source>
        <dbReference type="Proteomes" id="UP000235050"/>
    </source>
</evidence>
<reference evidence="3 4" key="1">
    <citation type="submission" date="2017-07" db="EMBL/GenBank/DDBJ databases">
        <title>Bifidobacterium novel species.</title>
        <authorList>
            <person name="Lugli G.A."/>
            <person name="Milani C."/>
            <person name="Duranti S."/>
            <person name="Mangifesta M."/>
        </authorList>
    </citation>
    <scope>NUCLEOTIDE SEQUENCE [LARGE SCALE GENOMIC DNA]</scope>
    <source>
        <strain evidence="4">Uis1B</strain>
    </source>
</reference>
<dbReference type="InterPro" id="IPR039446">
    <property type="entry name" value="DauR-like"/>
</dbReference>
<evidence type="ECO:0000259" key="1">
    <source>
        <dbReference type="Pfam" id="PF08348"/>
    </source>
</evidence>
<dbReference type="OrthoDB" id="9796595at2"/>
<dbReference type="Proteomes" id="UP000235050">
    <property type="component" value="Unassembled WGS sequence"/>
</dbReference>
<protein>
    <submittedName>
        <fullName evidence="3">YheO-like protein</fullName>
    </submittedName>
</protein>
<evidence type="ECO:0000313" key="3">
    <source>
        <dbReference type="EMBL" id="PLS31267.1"/>
    </source>
</evidence>
<dbReference type="RefSeq" id="WP_101616038.1">
    <property type="nucleotide sequence ID" value="NZ_NMWU01000014.1"/>
</dbReference>
<accession>A0A2N5JAM5</accession>
<feature type="domain" description="Transcriptional regulator DauR-like HTH" evidence="2">
    <location>
        <begin position="163"/>
        <end position="222"/>
    </location>
</feature>
<dbReference type="PANTHER" id="PTHR35568">
    <property type="entry name" value="TRANSCRIPTIONAL REGULATOR DAUR"/>
    <property type="match status" value="1"/>
</dbReference>
<dbReference type="EMBL" id="NMWU01000014">
    <property type="protein sequence ID" value="PLS31267.1"/>
    <property type="molecule type" value="Genomic_DNA"/>
</dbReference>
<dbReference type="PANTHER" id="PTHR35568:SF1">
    <property type="entry name" value="TRANSCRIPTIONAL REGULATOR DAUR"/>
    <property type="match status" value="1"/>
</dbReference>
<name>A0A2N5JAM5_9BIFI</name>